<dbReference type="InterPro" id="IPR024370">
    <property type="entry name" value="PBP_domain"/>
</dbReference>
<organism evidence="3 4">
    <name type="scientific">Malaciobacter mytili LMG 24559</name>
    <dbReference type="NCBI Taxonomy" id="1032238"/>
    <lineage>
        <taxon>Bacteria</taxon>
        <taxon>Pseudomonadati</taxon>
        <taxon>Campylobacterota</taxon>
        <taxon>Epsilonproteobacteria</taxon>
        <taxon>Campylobacterales</taxon>
        <taxon>Arcobacteraceae</taxon>
        <taxon>Malaciobacter</taxon>
    </lineage>
</organism>
<dbReference type="SUPFAM" id="SSF53850">
    <property type="entry name" value="Periplasmic binding protein-like II"/>
    <property type="match status" value="1"/>
</dbReference>
<evidence type="ECO:0000259" key="2">
    <source>
        <dbReference type="Pfam" id="PF12849"/>
    </source>
</evidence>
<dbReference type="PANTHER" id="PTHR37945:SF1">
    <property type="entry name" value="EXTRACELLULAR TUNGSTATE BINDING PROTEIN"/>
    <property type="match status" value="1"/>
</dbReference>
<dbReference type="RefSeq" id="WP_114841578.1">
    <property type="nucleotide sequence ID" value="NZ_CP031219.1"/>
</dbReference>
<sequence>MKLNRFSMLLASLSMVVSANLFADDLMMATTTSTDNTGLLDYLAPKYKQDTGNTLKWVATGTGKALKMGQNCDVDILFVHAPASEKKFVEAGYGENRKQVMYNDFIIVGPKSDPAKVTGMTPAQALTKIKNDKANFFSRGDNSGTNKKEISLWKTALSATPDKESWYVQTGQGMLRTINMSAEKNGYTMTDRGTWIKYVSQKGEDNSMKIVVEGDKSLFNQYSVITINKDKCSNVNTTAATSFTNWIVKEENQKFIADFKLLGKALFVPNADK</sequence>
<dbReference type="PANTHER" id="PTHR37945">
    <property type="entry name" value="EXTRACELLULAR TUNGSTATE BINDING PROTEIN"/>
    <property type="match status" value="1"/>
</dbReference>
<gene>
    <name evidence="3" type="ORF">CP985_01775</name>
</gene>
<reference evidence="3 4" key="1">
    <citation type="submission" date="2017-09" db="EMBL/GenBank/DDBJ databases">
        <title>Genomics of the genus Arcobacter.</title>
        <authorList>
            <person name="Perez-Cataluna A."/>
            <person name="Figueras M.J."/>
            <person name="Salas-Masso N."/>
        </authorList>
    </citation>
    <scope>NUCLEOTIDE SEQUENCE [LARGE SCALE GENOMIC DNA]</scope>
    <source>
        <strain evidence="3 4">CECT 7386</strain>
    </source>
</reference>
<dbReference type="AlphaFoldDB" id="A0AAX2AIQ1"/>
<dbReference type="Proteomes" id="UP000290092">
    <property type="component" value="Unassembled WGS sequence"/>
</dbReference>
<dbReference type="InterPro" id="IPR052738">
    <property type="entry name" value="ABC-Tungstate_binding"/>
</dbReference>
<evidence type="ECO:0000313" key="4">
    <source>
        <dbReference type="Proteomes" id="UP000290092"/>
    </source>
</evidence>
<accession>A0AAX2AIQ1</accession>
<dbReference type="Pfam" id="PF12849">
    <property type="entry name" value="PBP_like_2"/>
    <property type="match status" value="1"/>
</dbReference>
<feature type="chain" id="PRO_5043488969" evidence="1">
    <location>
        <begin position="24"/>
        <end position="273"/>
    </location>
</feature>
<evidence type="ECO:0000256" key="1">
    <source>
        <dbReference type="SAM" id="SignalP"/>
    </source>
</evidence>
<keyword evidence="4" id="KW-1185">Reference proteome</keyword>
<protein>
    <submittedName>
        <fullName evidence="3">Tungsten ABC transporter substrate-binding protein</fullName>
    </submittedName>
</protein>
<feature type="signal peptide" evidence="1">
    <location>
        <begin position="1"/>
        <end position="23"/>
    </location>
</feature>
<keyword evidence="1" id="KW-0732">Signal</keyword>
<name>A0AAX2AIQ1_9BACT</name>
<evidence type="ECO:0000313" key="3">
    <source>
        <dbReference type="EMBL" id="RXK16912.1"/>
    </source>
</evidence>
<dbReference type="EMBL" id="NXID01000003">
    <property type="protein sequence ID" value="RXK16912.1"/>
    <property type="molecule type" value="Genomic_DNA"/>
</dbReference>
<dbReference type="Gene3D" id="3.40.190.10">
    <property type="entry name" value="Periplasmic binding protein-like II"/>
    <property type="match status" value="2"/>
</dbReference>
<dbReference type="KEGG" id="amyt:AMYT_1128"/>
<proteinExistence type="predicted"/>
<feature type="domain" description="PBP" evidence="2">
    <location>
        <begin position="28"/>
        <end position="251"/>
    </location>
</feature>
<comment type="caution">
    <text evidence="3">The sequence shown here is derived from an EMBL/GenBank/DDBJ whole genome shotgun (WGS) entry which is preliminary data.</text>
</comment>